<gene>
    <name evidence="7" type="ORF">QU481_16150</name>
</gene>
<dbReference type="EMBL" id="JAUEDK010000032">
    <property type="protein sequence ID" value="MDN0076406.1"/>
    <property type="molecule type" value="Genomic_DNA"/>
</dbReference>
<dbReference type="InterPro" id="IPR050446">
    <property type="entry name" value="FAD-oxidoreductase/Apoptosis"/>
</dbReference>
<dbReference type="Pfam" id="PF07992">
    <property type="entry name" value="Pyr_redox_2"/>
    <property type="match status" value="1"/>
</dbReference>
<comment type="cofactor">
    <cofactor evidence="1">
        <name>FAD</name>
        <dbReference type="ChEBI" id="CHEBI:57692"/>
    </cofactor>
</comment>
<sequence>MTRPYSADASEVFVIIGAGQTGATAAAEMRQQGFSGRIILIGEEPHLPYERPPLSKDVLLQPANTRCQIYPDTFYSDNAIELRLGHRVTDLNLTLRQVVLANGEVTPFDKLLLATGSRVRRYPLLDRLERDVYTLRTLDDAEALKPVLQPGKRILIVGGGVIGLELASSAVDLGAQVQVIEQAPRLMGRGAPLVVADYLQESHRQRGVHFHLGAGLISAERGDGEIVLTLDNGMCLSGDAVIYGIGVELNTELASAAGLAVDKGVLINEHCRTSHPSIYAAGDVASQWNPALEQYVRLETWENAKNQAIAAAQSMVSGVARSFEVPWFWSDQCGMNIQLAGSSVAQEWLVRGQLSDSRFTLIGMTDGRVVGAVTVNNGRDMRSVKTLIASQASPDRALLLDSTKDLRRLVC</sequence>
<dbReference type="Gene3D" id="3.30.390.30">
    <property type="match status" value="1"/>
</dbReference>
<evidence type="ECO:0000256" key="2">
    <source>
        <dbReference type="ARBA" id="ARBA00022630"/>
    </source>
</evidence>
<dbReference type="InterPro" id="IPR053382">
    <property type="entry name" value="Ring-hydroxylating_dioxygenase"/>
</dbReference>
<dbReference type="Proteomes" id="UP001168540">
    <property type="component" value="Unassembled WGS sequence"/>
</dbReference>
<dbReference type="PANTHER" id="PTHR43557:SF2">
    <property type="entry name" value="RIESKE DOMAIN-CONTAINING PROTEIN-RELATED"/>
    <property type="match status" value="1"/>
</dbReference>
<evidence type="ECO:0000256" key="3">
    <source>
        <dbReference type="ARBA" id="ARBA00022827"/>
    </source>
</evidence>
<evidence type="ECO:0000313" key="7">
    <source>
        <dbReference type="EMBL" id="MDN0076406.1"/>
    </source>
</evidence>
<keyword evidence="3" id="KW-0274">FAD</keyword>
<feature type="domain" description="FAD/NAD(P)-binding" evidence="5">
    <location>
        <begin position="14"/>
        <end position="308"/>
    </location>
</feature>
<dbReference type="Pfam" id="PF14759">
    <property type="entry name" value="Reductase_C"/>
    <property type="match status" value="1"/>
</dbReference>
<keyword evidence="8" id="KW-1185">Reference proteome</keyword>
<dbReference type="InterPro" id="IPR016156">
    <property type="entry name" value="FAD/NAD-linked_Rdtase_dimer_sf"/>
</dbReference>
<dbReference type="PRINTS" id="PR00368">
    <property type="entry name" value="FADPNR"/>
</dbReference>
<dbReference type="InterPro" id="IPR023753">
    <property type="entry name" value="FAD/NAD-binding_dom"/>
</dbReference>
<dbReference type="SUPFAM" id="SSF51905">
    <property type="entry name" value="FAD/NAD(P)-binding domain"/>
    <property type="match status" value="1"/>
</dbReference>
<dbReference type="RefSeq" id="WP_289831061.1">
    <property type="nucleotide sequence ID" value="NZ_JAUEDK010000032.1"/>
</dbReference>
<protein>
    <submittedName>
        <fullName evidence="7">FAD-dependent oxidoreductase</fullName>
    </submittedName>
</protein>
<keyword evidence="4" id="KW-0560">Oxidoreductase</keyword>
<evidence type="ECO:0000256" key="1">
    <source>
        <dbReference type="ARBA" id="ARBA00001974"/>
    </source>
</evidence>
<evidence type="ECO:0000259" key="6">
    <source>
        <dbReference type="Pfam" id="PF14759"/>
    </source>
</evidence>
<dbReference type="NCBIfam" id="NF042949">
    <property type="entry name" value="3PPDioc_HcaD"/>
    <property type="match status" value="1"/>
</dbReference>
<proteinExistence type="predicted"/>
<dbReference type="InterPro" id="IPR028202">
    <property type="entry name" value="Reductase_C"/>
</dbReference>
<dbReference type="PANTHER" id="PTHR43557">
    <property type="entry name" value="APOPTOSIS-INDUCING FACTOR 1"/>
    <property type="match status" value="1"/>
</dbReference>
<evidence type="ECO:0000259" key="5">
    <source>
        <dbReference type="Pfam" id="PF07992"/>
    </source>
</evidence>
<comment type="caution">
    <text evidence="7">The sequence shown here is derived from an EMBL/GenBank/DDBJ whole genome shotgun (WGS) entry which is preliminary data.</text>
</comment>
<keyword evidence="2" id="KW-0285">Flavoprotein</keyword>
<name>A0ABT7XRI8_9NEIS</name>
<dbReference type="PRINTS" id="PR00411">
    <property type="entry name" value="PNDRDTASEI"/>
</dbReference>
<reference evidence="7" key="1">
    <citation type="submission" date="2023-06" db="EMBL/GenBank/DDBJ databases">
        <authorList>
            <person name="Zhang S."/>
        </authorList>
    </citation>
    <scope>NUCLEOTIDE SEQUENCE</scope>
    <source>
        <strain evidence="7">SG2303</strain>
    </source>
</reference>
<evidence type="ECO:0000313" key="8">
    <source>
        <dbReference type="Proteomes" id="UP001168540"/>
    </source>
</evidence>
<organism evidence="7 8">
    <name type="scientific">Crenobacter oryzisoli</name>
    <dbReference type="NCBI Taxonomy" id="3056844"/>
    <lineage>
        <taxon>Bacteria</taxon>
        <taxon>Pseudomonadati</taxon>
        <taxon>Pseudomonadota</taxon>
        <taxon>Betaproteobacteria</taxon>
        <taxon>Neisseriales</taxon>
        <taxon>Neisseriaceae</taxon>
        <taxon>Crenobacter</taxon>
    </lineage>
</organism>
<evidence type="ECO:0000256" key="4">
    <source>
        <dbReference type="ARBA" id="ARBA00023002"/>
    </source>
</evidence>
<dbReference type="InterPro" id="IPR036188">
    <property type="entry name" value="FAD/NAD-bd_sf"/>
</dbReference>
<dbReference type="Gene3D" id="3.50.50.60">
    <property type="entry name" value="FAD/NAD(P)-binding domain"/>
    <property type="match status" value="2"/>
</dbReference>
<accession>A0ABT7XRI8</accession>
<dbReference type="SUPFAM" id="SSF55424">
    <property type="entry name" value="FAD/NAD-linked reductases, dimerisation (C-terminal) domain"/>
    <property type="match status" value="1"/>
</dbReference>
<feature type="domain" description="Reductase C-terminal" evidence="6">
    <location>
        <begin position="327"/>
        <end position="409"/>
    </location>
</feature>